<evidence type="ECO:0000313" key="12">
    <source>
        <dbReference type="EMBL" id="QCB94171.1"/>
    </source>
</evidence>
<organism evidence="12 13">
    <name type="scientific">Cellulomonas shaoxiangyii</name>
    <dbReference type="NCBI Taxonomy" id="2566013"/>
    <lineage>
        <taxon>Bacteria</taxon>
        <taxon>Bacillati</taxon>
        <taxon>Actinomycetota</taxon>
        <taxon>Actinomycetes</taxon>
        <taxon>Micrococcales</taxon>
        <taxon>Cellulomonadaceae</taxon>
        <taxon>Cellulomonas</taxon>
    </lineage>
</organism>
<feature type="domain" description="CBS" evidence="10">
    <location>
        <begin position="220"/>
        <end position="280"/>
    </location>
</feature>
<dbReference type="InterPro" id="IPR002550">
    <property type="entry name" value="CNNM"/>
</dbReference>
<name>A0A4P7SK06_9CELL</name>
<keyword evidence="6 8" id="KW-0472">Membrane</keyword>
<feature type="domain" description="CNNM transmembrane" evidence="11">
    <location>
        <begin position="1"/>
        <end position="202"/>
    </location>
</feature>
<dbReference type="Pfam" id="PF00571">
    <property type="entry name" value="CBS"/>
    <property type="match status" value="2"/>
</dbReference>
<evidence type="ECO:0000256" key="8">
    <source>
        <dbReference type="PROSITE-ProRule" id="PRU01193"/>
    </source>
</evidence>
<proteinExistence type="predicted"/>
<evidence type="ECO:0000313" key="13">
    <source>
        <dbReference type="Proteomes" id="UP000296469"/>
    </source>
</evidence>
<evidence type="ECO:0000256" key="1">
    <source>
        <dbReference type="ARBA" id="ARBA00004651"/>
    </source>
</evidence>
<dbReference type="InterPro" id="IPR046342">
    <property type="entry name" value="CBS_dom_sf"/>
</dbReference>
<feature type="transmembrane region" description="Helical" evidence="9">
    <location>
        <begin position="58"/>
        <end position="78"/>
    </location>
</feature>
<feature type="transmembrane region" description="Helical" evidence="9">
    <location>
        <begin position="99"/>
        <end position="117"/>
    </location>
</feature>
<evidence type="ECO:0000256" key="7">
    <source>
        <dbReference type="PROSITE-ProRule" id="PRU00703"/>
    </source>
</evidence>
<dbReference type="Proteomes" id="UP000296469">
    <property type="component" value="Chromosome"/>
</dbReference>
<evidence type="ECO:0000256" key="3">
    <source>
        <dbReference type="ARBA" id="ARBA00022692"/>
    </source>
</evidence>
<dbReference type="RefSeq" id="WP_135971901.1">
    <property type="nucleotide sequence ID" value="NZ_CP039291.1"/>
</dbReference>
<dbReference type="InterPro" id="IPR044751">
    <property type="entry name" value="Ion_transp-like_CBS"/>
</dbReference>
<dbReference type="OrthoDB" id="110231at2"/>
<dbReference type="PANTHER" id="PTHR43099">
    <property type="entry name" value="UPF0053 PROTEIN YRKA"/>
    <property type="match status" value="1"/>
</dbReference>
<dbReference type="PROSITE" id="PS51846">
    <property type="entry name" value="CNNM"/>
    <property type="match status" value="1"/>
</dbReference>
<evidence type="ECO:0000259" key="11">
    <source>
        <dbReference type="PROSITE" id="PS51846"/>
    </source>
</evidence>
<gene>
    <name evidence="12" type="ORF">E5225_11985</name>
</gene>
<sequence length="347" mass="36821">MDSSLALLLAVVLLAANAFFVGAEFALMSARRSAIEPLAEAGDKRAVTVLWAMEHVSLMLAAAQLGITVCSTSLGLVAEPAIAHLIEDPLHALGVPDTLTHPIAFVVALLVVVYLHVVLGEMVPKNLAVAGPDRAVLLFGPALVWVARVVRPVISGLNWLANHVLRLFRVEPQDEVASAYTAEEVQHIVEQSQAQGLLADEQGLLAGAIEFSDRTAAQVMVPVGDLVTVGEGSTPDDIEHLVARTGFSRFAVADAAGAPTGYLHIKDVLYADDVSRTLPVPTWRVRTLAVVGPDDEVETALAAMQRSGSHLARVDVDGQAVGVVFLEDILEELVGEVRDAMQRGQIP</sequence>
<dbReference type="PROSITE" id="PS51371">
    <property type="entry name" value="CBS"/>
    <property type="match status" value="1"/>
</dbReference>
<dbReference type="PANTHER" id="PTHR43099:SF5">
    <property type="entry name" value="HLYC_CORC FAMILY TRANSPORTER"/>
    <property type="match status" value="1"/>
</dbReference>
<dbReference type="KEGG" id="celz:E5225_11985"/>
<reference evidence="12 13" key="1">
    <citation type="submission" date="2019-04" db="EMBL/GenBank/DDBJ databases">
        <title>Isolation and identification of Cellulomonas shaoxiangyii sp. Nov. isolated from feces of the Tibetan antelopes (Pantholops hodgsonii) in the Qinghai-Tibet plateau of China.</title>
        <authorList>
            <person name="Tian Z."/>
        </authorList>
    </citation>
    <scope>NUCLEOTIDE SEQUENCE [LARGE SCALE GENOMIC DNA]</scope>
    <source>
        <strain evidence="12 13">Z28</strain>
    </source>
</reference>
<dbReference type="AlphaFoldDB" id="A0A4P7SK06"/>
<dbReference type="InterPro" id="IPR051676">
    <property type="entry name" value="UPF0053_domain"/>
</dbReference>
<evidence type="ECO:0000256" key="5">
    <source>
        <dbReference type="ARBA" id="ARBA00022989"/>
    </source>
</evidence>
<dbReference type="EMBL" id="CP039291">
    <property type="protein sequence ID" value="QCB94171.1"/>
    <property type="molecule type" value="Genomic_DNA"/>
</dbReference>
<keyword evidence="5 8" id="KW-1133">Transmembrane helix</keyword>
<dbReference type="SUPFAM" id="SSF54631">
    <property type="entry name" value="CBS-domain pair"/>
    <property type="match status" value="1"/>
</dbReference>
<keyword evidence="2" id="KW-1003">Cell membrane</keyword>
<evidence type="ECO:0000259" key="10">
    <source>
        <dbReference type="PROSITE" id="PS51371"/>
    </source>
</evidence>
<dbReference type="Gene3D" id="3.10.580.10">
    <property type="entry name" value="CBS-domain"/>
    <property type="match status" value="1"/>
</dbReference>
<evidence type="ECO:0000256" key="2">
    <source>
        <dbReference type="ARBA" id="ARBA00022475"/>
    </source>
</evidence>
<keyword evidence="4" id="KW-0677">Repeat</keyword>
<evidence type="ECO:0000256" key="9">
    <source>
        <dbReference type="SAM" id="Phobius"/>
    </source>
</evidence>
<accession>A0A4P7SK06</accession>
<dbReference type="InterPro" id="IPR000644">
    <property type="entry name" value="CBS_dom"/>
</dbReference>
<keyword evidence="13" id="KW-1185">Reference proteome</keyword>
<evidence type="ECO:0000256" key="6">
    <source>
        <dbReference type="ARBA" id="ARBA00023136"/>
    </source>
</evidence>
<dbReference type="GO" id="GO:0005886">
    <property type="term" value="C:plasma membrane"/>
    <property type="evidence" value="ECO:0007669"/>
    <property type="project" value="UniProtKB-SubCell"/>
</dbReference>
<protein>
    <submittedName>
        <fullName evidence="12">HlyC/CorC family transporter</fullName>
    </submittedName>
</protein>
<dbReference type="Pfam" id="PF01595">
    <property type="entry name" value="CNNM"/>
    <property type="match status" value="1"/>
</dbReference>
<dbReference type="CDD" id="cd04590">
    <property type="entry name" value="CBS_pair_CorC_HlyC_assoc"/>
    <property type="match status" value="1"/>
</dbReference>
<evidence type="ECO:0000256" key="4">
    <source>
        <dbReference type="ARBA" id="ARBA00022737"/>
    </source>
</evidence>
<comment type="subcellular location">
    <subcellularLocation>
        <location evidence="1">Cell membrane</location>
        <topology evidence="1">Multi-pass membrane protein</topology>
    </subcellularLocation>
</comment>
<keyword evidence="3 8" id="KW-0812">Transmembrane</keyword>
<keyword evidence="7" id="KW-0129">CBS domain</keyword>